<feature type="compositionally biased region" description="Acidic residues" evidence="1">
    <location>
        <begin position="25"/>
        <end position="36"/>
    </location>
</feature>
<dbReference type="Proteomes" id="UP000694892">
    <property type="component" value="Chromosome 7S"/>
</dbReference>
<organism evidence="3 4">
    <name type="scientific">Xenopus laevis</name>
    <name type="common">African clawed frog</name>
    <dbReference type="NCBI Taxonomy" id="8355"/>
    <lineage>
        <taxon>Eukaryota</taxon>
        <taxon>Metazoa</taxon>
        <taxon>Chordata</taxon>
        <taxon>Craniata</taxon>
        <taxon>Vertebrata</taxon>
        <taxon>Euteleostomi</taxon>
        <taxon>Amphibia</taxon>
        <taxon>Batrachia</taxon>
        <taxon>Anura</taxon>
        <taxon>Pipoidea</taxon>
        <taxon>Pipidae</taxon>
        <taxon>Xenopodinae</taxon>
        <taxon>Xenopus</taxon>
        <taxon>Xenopus</taxon>
    </lineage>
</organism>
<dbReference type="GO" id="GO:0005524">
    <property type="term" value="F:ATP binding"/>
    <property type="evidence" value="ECO:0007669"/>
    <property type="project" value="InterPro"/>
</dbReference>
<feature type="non-terminal residue" evidence="3">
    <location>
        <position position="1"/>
    </location>
</feature>
<dbReference type="SMART" id="SM00220">
    <property type="entry name" value="S_TKc"/>
    <property type="match status" value="1"/>
</dbReference>
<feature type="compositionally biased region" description="Basic and acidic residues" evidence="1">
    <location>
        <begin position="52"/>
        <end position="64"/>
    </location>
</feature>
<dbReference type="InterPro" id="IPR050285">
    <property type="entry name" value="STE20_Ser/Thr_kinase"/>
</dbReference>
<dbReference type="PROSITE" id="PS50011">
    <property type="entry name" value="PROTEIN_KINASE_DOM"/>
    <property type="match status" value="1"/>
</dbReference>
<dbReference type="PANTHER" id="PTHR48015:SF40">
    <property type="entry name" value="SERINE_THREONINE-PROTEIN KINASE DST1-LIKE"/>
    <property type="match status" value="1"/>
</dbReference>
<protein>
    <recommendedName>
        <fullName evidence="2">Protein kinase domain-containing protein</fullName>
    </recommendedName>
</protein>
<evidence type="ECO:0000313" key="4">
    <source>
        <dbReference type="Proteomes" id="UP000694892"/>
    </source>
</evidence>
<evidence type="ECO:0000313" key="3">
    <source>
        <dbReference type="EMBL" id="OCT70719.1"/>
    </source>
</evidence>
<evidence type="ECO:0000256" key="1">
    <source>
        <dbReference type="SAM" id="MobiDB-lite"/>
    </source>
</evidence>
<proteinExistence type="predicted"/>
<feature type="compositionally biased region" description="Polar residues" evidence="1">
    <location>
        <begin position="12"/>
        <end position="21"/>
    </location>
</feature>
<dbReference type="InterPro" id="IPR000719">
    <property type="entry name" value="Prot_kinase_dom"/>
</dbReference>
<feature type="region of interest" description="Disordered" evidence="1">
    <location>
        <begin position="1"/>
        <end position="85"/>
    </location>
</feature>
<dbReference type="SUPFAM" id="SSF56112">
    <property type="entry name" value="Protein kinase-like (PK-like)"/>
    <property type="match status" value="1"/>
</dbReference>
<sequence length="427" mass="48664">DEQLSEQDETSKNPSCHFQANSSEEPAEETSEEEQLSEQGETSNNTTCHFQNFKDEKQQKKSSETSRCSNRQAQPAAIKKEDDKDQLAKKYPEPYRYVILEKAMREGNFASICKGWLIREHQEIAIKIIKKVENKEDIEKEINILEKVSGHHNIVTFYGAFYAKPTGLWIVTELFKGGSVKYLMRTNRNHSLGERWISYICKEVLQGLCHLRKQKIIHHELTPNNIILTADADVKIANFSLATMGKKSNSPAGTTEYMAPEVLACNYKNGAEYDDKADVWSLGITAIKMAEGYLPYSQLPIKKLIKEVIYGPPPALTRDGWSDNFYFFIDECLQKQPARRPNARQLLNHPFITNIRGEGGIRNSIIKHLQRSKEIALFFCSYTIISIFQNYHKHIESMSNSDHSFLSIKALKNQDQEPSGGGTGAYI</sequence>
<dbReference type="GO" id="GO:0004674">
    <property type="term" value="F:protein serine/threonine kinase activity"/>
    <property type="evidence" value="ECO:0007669"/>
    <property type="project" value="TreeGrafter"/>
</dbReference>
<dbReference type="GO" id="GO:0043408">
    <property type="term" value="P:regulation of MAPK cascade"/>
    <property type="evidence" value="ECO:0007669"/>
    <property type="project" value="TreeGrafter"/>
</dbReference>
<dbReference type="InterPro" id="IPR011009">
    <property type="entry name" value="Kinase-like_dom_sf"/>
</dbReference>
<dbReference type="Pfam" id="PF00069">
    <property type="entry name" value="Pkinase"/>
    <property type="match status" value="1"/>
</dbReference>
<reference evidence="4" key="1">
    <citation type="journal article" date="2016" name="Nature">
        <title>Genome evolution in the allotetraploid frog Xenopus laevis.</title>
        <authorList>
            <person name="Session A.M."/>
            <person name="Uno Y."/>
            <person name="Kwon T."/>
            <person name="Chapman J.A."/>
            <person name="Toyoda A."/>
            <person name="Takahashi S."/>
            <person name="Fukui A."/>
            <person name="Hikosaka A."/>
            <person name="Suzuki A."/>
            <person name="Kondo M."/>
            <person name="van Heeringen S.J."/>
            <person name="Quigley I."/>
            <person name="Heinz S."/>
            <person name="Ogino H."/>
            <person name="Ochi H."/>
            <person name="Hellsten U."/>
            <person name="Lyons J.B."/>
            <person name="Simakov O."/>
            <person name="Putnam N."/>
            <person name="Stites J."/>
            <person name="Kuroki Y."/>
            <person name="Tanaka T."/>
            <person name="Michiue T."/>
            <person name="Watanabe M."/>
            <person name="Bogdanovic O."/>
            <person name="Lister R."/>
            <person name="Georgiou G."/>
            <person name="Paranjpe S.S."/>
            <person name="van Kruijsbergen I."/>
            <person name="Shu S."/>
            <person name="Carlson J."/>
            <person name="Kinoshita T."/>
            <person name="Ohta Y."/>
            <person name="Mawaribuchi S."/>
            <person name="Jenkins J."/>
            <person name="Grimwood J."/>
            <person name="Schmutz J."/>
            <person name="Mitros T."/>
            <person name="Mozaffari S.V."/>
            <person name="Suzuki Y."/>
            <person name="Haramoto Y."/>
            <person name="Yamamoto T.S."/>
            <person name="Takagi C."/>
            <person name="Heald R."/>
            <person name="Miller K."/>
            <person name="Haudenschild C."/>
            <person name="Kitzman J."/>
            <person name="Nakayama T."/>
            <person name="Izutsu Y."/>
            <person name="Robert J."/>
            <person name="Fortriede J."/>
            <person name="Burns K."/>
            <person name="Lotay V."/>
            <person name="Karimi K."/>
            <person name="Yasuoka Y."/>
            <person name="Dichmann D.S."/>
            <person name="Flajnik M.F."/>
            <person name="Houston D.W."/>
            <person name="Shendure J."/>
            <person name="DuPasquier L."/>
            <person name="Vize P.D."/>
            <person name="Zorn A.M."/>
            <person name="Ito M."/>
            <person name="Marcotte E.M."/>
            <person name="Wallingford J.B."/>
            <person name="Ito Y."/>
            <person name="Asashima M."/>
            <person name="Ueno N."/>
            <person name="Matsuda Y."/>
            <person name="Veenstra G.J."/>
            <person name="Fujiyama A."/>
            <person name="Harland R.M."/>
            <person name="Taira M."/>
            <person name="Rokhsar D.S."/>
        </authorList>
    </citation>
    <scope>NUCLEOTIDE SEQUENCE [LARGE SCALE GENOMIC DNA]</scope>
    <source>
        <strain evidence="4">J</strain>
    </source>
</reference>
<dbReference type="GO" id="GO:0005737">
    <property type="term" value="C:cytoplasm"/>
    <property type="evidence" value="ECO:0007669"/>
    <property type="project" value="TreeGrafter"/>
</dbReference>
<dbReference type="Gene3D" id="3.30.200.20">
    <property type="entry name" value="Phosphorylase Kinase, domain 1"/>
    <property type="match status" value="1"/>
</dbReference>
<dbReference type="AlphaFoldDB" id="A0A974CCH5"/>
<name>A0A974CCH5_XENLA</name>
<dbReference type="OMA" id="EPDNSWY"/>
<feature type="domain" description="Protein kinase" evidence="2">
    <location>
        <begin position="98"/>
        <end position="352"/>
    </location>
</feature>
<dbReference type="FunFam" id="1.10.510.10:FF:000906">
    <property type="entry name" value="Spectrin, beta, non-erythrocytic 1"/>
    <property type="match status" value="1"/>
</dbReference>
<dbReference type="PANTHER" id="PTHR48015">
    <property type="entry name" value="SERINE/THREONINE-PROTEIN KINASE TAO"/>
    <property type="match status" value="1"/>
</dbReference>
<dbReference type="GO" id="GO:0048812">
    <property type="term" value="P:neuron projection morphogenesis"/>
    <property type="evidence" value="ECO:0007669"/>
    <property type="project" value="TreeGrafter"/>
</dbReference>
<evidence type="ECO:0000259" key="2">
    <source>
        <dbReference type="PROSITE" id="PS50011"/>
    </source>
</evidence>
<dbReference type="Gene3D" id="1.10.510.10">
    <property type="entry name" value="Transferase(Phosphotransferase) domain 1"/>
    <property type="match status" value="1"/>
</dbReference>
<gene>
    <name evidence="3" type="ORF">XELAEV_18037644mg</name>
</gene>
<dbReference type="EMBL" id="CM004479">
    <property type="protein sequence ID" value="OCT70719.1"/>
    <property type="molecule type" value="Genomic_DNA"/>
</dbReference>
<accession>A0A974CCH5</accession>
<dbReference type="GO" id="GO:0000165">
    <property type="term" value="P:MAPK cascade"/>
    <property type="evidence" value="ECO:0007669"/>
    <property type="project" value="TreeGrafter"/>
</dbReference>